<protein>
    <recommendedName>
        <fullName evidence="6">Selenoprotein F</fullName>
    </recommendedName>
</protein>
<feature type="compositionally biased region" description="Acidic residues" evidence="7">
    <location>
        <begin position="156"/>
        <end position="167"/>
    </location>
</feature>
<dbReference type="Pfam" id="PF08806">
    <property type="entry name" value="Sep15_SelM"/>
    <property type="match status" value="1"/>
</dbReference>
<dbReference type="FunFam" id="3.40.30.50:FF:000001">
    <property type="entry name" value="15 kDa selenoprotein"/>
    <property type="match status" value="1"/>
</dbReference>
<evidence type="ECO:0000259" key="9">
    <source>
        <dbReference type="Pfam" id="PF08806"/>
    </source>
</evidence>
<dbReference type="KEGG" id="dci:103518739"/>
<dbReference type="GO" id="GO:0051084">
    <property type="term" value="P:'de novo' post-translational protein folding"/>
    <property type="evidence" value="ECO:0007669"/>
    <property type="project" value="UniProtKB-ARBA"/>
</dbReference>
<evidence type="ECO:0000256" key="1">
    <source>
        <dbReference type="ARBA" id="ARBA00004319"/>
    </source>
</evidence>
<sequence>MYLSDSLCLTLTTVLSIFTNLVWSEFTSDDCWSLGLNKANLLCSSCDQLSSFDLNILKDHCLQCCHPGETTTKVQRYAKARLEVCTCKFGAYPQIQAFVKSDRPAQFKNLQIRYVRGLDPIIKLMDKDDNVQEVLAIERWNTDSVEEFLKTHLESDDPAPAEVEEENRDYLKTNMV</sequence>
<evidence type="ECO:0000256" key="8">
    <source>
        <dbReference type="SAM" id="SignalP"/>
    </source>
</evidence>
<evidence type="ECO:0000313" key="10">
    <source>
        <dbReference type="Proteomes" id="UP000079169"/>
    </source>
</evidence>
<dbReference type="Proteomes" id="UP000079169">
    <property type="component" value="Unplaced"/>
</dbReference>
<evidence type="ECO:0000313" key="11">
    <source>
        <dbReference type="RefSeq" id="XP_008482042.1"/>
    </source>
</evidence>
<dbReference type="InterPro" id="IPR014912">
    <property type="entry name" value="Sep15_SelM_dom"/>
</dbReference>
<comment type="similarity">
    <text evidence="2">Belongs to the selenoprotein M/F family.</text>
</comment>
<keyword evidence="10" id="KW-1185">Reference proteome</keyword>
<organism evidence="11">
    <name type="scientific">Diaphorina citri</name>
    <name type="common">Asian citrus psyllid</name>
    <dbReference type="NCBI Taxonomy" id="121845"/>
    <lineage>
        <taxon>Eukaryota</taxon>
        <taxon>Metazoa</taxon>
        <taxon>Ecdysozoa</taxon>
        <taxon>Arthropoda</taxon>
        <taxon>Hexapoda</taxon>
        <taxon>Insecta</taxon>
        <taxon>Pterygota</taxon>
        <taxon>Neoptera</taxon>
        <taxon>Paraneoptera</taxon>
        <taxon>Hemiptera</taxon>
        <taxon>Sternorrhyncha</taxon>
        <taxon>Psylloidea</taxon>
        <taxon>Psyllidae</taxon>
        <taxon>Diaphorininae</taxon>
        <taxon>Diaphorina</taxon>
    </lineage>
</organism>
<evidence type="ECO:0000256" key="5">
    <source>
        <dbReference type="ARBA" id="ARBA00022933"/>
    </source>
</evidence>
<dbReference type="STRING" id="121845.A0A1S3DHK1"/>
<dbReference type="OMA" id="IKPHCKQ"/>
<name>A0A1S3DHK1_DIACI</name>
<keyword evidence="4" id="KW-0256">Endoplasmic reticulum</keyword>
<dbReference type="PANTHER" id="PTHR13077">
    <property type="entry name" value="SELENOPROTEIN F"/>
    <property type="match status" value="1"/>
</dbReference>
<evidence type="ECO:0000256" key="6">
    <source>
        <dbReference type="ARBA" id="ARBA00040775"/>
    </source>
</evidence>
<dbReference type="Gene3D" id="3.40.30.50">
    <property type="entry name" value="Sep15/SelM thioredoxin-like domain, active-site redox motif"/>
    <property type="match status" value="1"/>
</dbReference>
<dbReference type="InterPro" id="IPR036249">
    <property type="entry name" value="Thioredoxin-like_sf"/>
</dbReference>
<dbReference type="InterPro" id="IPR039992">
    <property type="entry name" value="Sep15_SelM"/>
</dbReference>
<evidence type="ECO:0000256" key="3">
    <source>
        <dbReference type="ARBA" id="ARBA00022729"/>
    </source>
</evidence>
<accession>A0A1S3DHK1</accession>
<dbReference type="PANTHER" id="PTHR13077:SF6">
    <property type="entry name" value="SELENOPROTEIN F"/>
    <property type="match status" value="1"/>
</dbReference>
<dbReference type="GO" id="GO:0005788">
    <property type="term" value="C:endoplasmic reticulum lumen"/>
    <property type="evidence" value="ECO:0007669"/>
    <property type="project" value="UniProtKB-SubCell"/>
</dbReference>
<evidence type="ECO:0000256" key="4">
    <source>
        <dbReference type="ARBA" id="ARBA00022824"/>
    </source>
</evidence>
<dbReference type="RefSeq" id="XP_008482042.1">
    <property type="nucleotide sequence ID" value="XM_008483820.3"/>
</dbReference>
<dbReference type="InterPro" id="IPR038219">
    <property type="entry name" value="Sep15/SelM_sf"/>
</dbReference>
<dbReference type="RefSeq" id="XP_026686265.1">
    <property type="nucleotide sequence ID" value="XM_026830464.1"/>
</dbReference>
<proteinExistence type="inferred from homology"/>
<evidence type="ECO:0000256" key="7">
    <source>
        <dbReference type="SAM" id="MobiDB-lite"/>
    </source>
</evidence>
<dbReference type="GeneID" id="103518739"/>
<comment type="subcellular location">
    <subcellularLocation>
        <location evidence="1">Endoplasmic reticulum lumen</location>
    </subcellularLocation>
</comment>
<evidence type="ECO:0000256" key="2">
    <source>
        <dbReference type="ARBA" id="ARBA00005742"/>
    </source>
</evidence>
<dbReference type="GO" id="GO:0016491">
    <property type="term" value="F:oxidoreductase activity"/>
    <property type="evidence" value="ECO:0007669"/>
    <property type="project" value="TreeGrafter"/>
</dbReference>
<feature type="chain" id="PRO_5044565833" description="Selenoprotein F" evidence="8">
    <location>
        <begin position="25"/>
        <end position="176"/>
    </location>
</feature>
<feature type="signal peptide" evidence="8">
    <location>
        <begin position="1"/>
        <end position="24"/>
    </location>
</feature>
<dbReference type="SUPFAM" id="SSF52833">
    <property type="entry name" value="Thioredoxin-like"/>
    <property type="match status" value="1"/>
</dbReference>
<dbReference type="AlphaFoldDB" id="A0A1S3DHK1"/>
<keyword evidence="5" id="KW-0712">Selenocysteine</keyword>
<reference evidence="11" key="1">
    <citation type="submission" date="2023-09" db="UniProtKB">
        <authorList>
            <consortium name="RefSeq"/>
        </authorList>
    </citation>
    <scope>IDENTIFICATION</scope>
</reference>
<keyword evidence="3 8" id="KW-0732">Signal</keyword>
<evidence type="ECO:0000313" key="12">
    <source>
        <dbReference type="RefSeq" id="XP_026686265.1"/>
    </source>
</evidence>
<feature type="domain" description="Selenoprotein F/M" evidence="9">
    <location>
        <begin position="79"/>
        <end position="153"/>
    </location>
</feature>
<feature type="region of interest" description="Disordered" evidence="7">
    <location>
        <begin position="155"/>
        <end position="176"/>
    </location>
</feature>
<dbReference type="PaxDb" id="121845-A0A1S3DHK1"/>
<gene>
    <name evidence="11 12" type="primary">LOC103518739</name>
</gene>